<dbReference type="PRINTS" id="PR00463">
    <property type="entry name" value="EP450I"/>
</dbReference>
<proteinExistence type="inferred from homology"/>
<dbReference type="GO" id="GO:0005506">
    <property type="term" value="F:iron ion binding"/>
    <property type="evidence" value="ECO:0007669"/>
    <property type="project" value="InterPro"/>
</dbReference>
<evidence type="ECO:0000256" key="11">
    <source>
        <dbReference type="SAM" id="Coils"/>
    </source>
</evidence>
<dbReference type="GO" id="GO:0016020">
    <property type="term" value="C:membrane"/>
    <property type="evidence" value="ECO:0007669"/>
    <property type="project" value="UniProtKB-SubCell"/>
</dbReference>
<comment type="subcellular location">
    <subcellularLocation>
        <location evidence="2">Membrane</location>
    </subcellularLocation>
</comment>
<comment type="similarity">
    <text evidence="3">Belongs to the cytochrome P450 family.</text>
</comment>
<keyword evidence="11" id="KW-0175">Coiled coil</keyword>
<dbReference type="InterPro" id="IPR002401">
    <property type="entry name" value="Cyt_P450_E_grp-I"/>
</dbReference>
<dbReference type="PRINTS" id="PR00385">
    <property type="entry name" value="P450"/>
</dbReference>
<dbReference type="PANTHER" id="PTHR47943:SF8">
    <property type="entry name" value="CYTOCHROME P450"/>
    <property type="match status" value="1"/>
</dbReference>
<comment type="cofactor">
    <cofactor evidence="1 10">
        <name>heme</name>
        <dbReference type="ChEBI" id="CHEBI:30413"/>
    </cofactor>
</comment>
<dbReference type="InterPro" id="IPR001128">
    <property type="entry name" value="Cyt_P450"/>
</dbReference>
<evidence type="ECO:0000256" key="9">
    <source>
        <dbReference type="ARBA" id="ARBA00023136"/>
    </source>
</evidence>
<keyword evidence="6" id="KW-0560">Oxidoreductase</keyword>
<feature type="coiled-coil region" evidence="11">
    <location>
        <begin position="592"/>
        <end position="661"/>
    </location>
</feature>
<evidence type="ECO:0000313" key="12">
    <source>
        <dbReference type="EMBL" id="KAF9679701.1"/>
    </source>
</evidence>
<reference evidence="12 13" key="1">
    <citation type="submission" date="2020-10" db="EMBL/GenBank/DDBJ databases">
        <title>Plant Genome Project.</title>
        <authorList>
            <person name="Zhang R.-G."/>
        </authorList>
    </citation>
    <scope>NUCLEOTIDE SEQUENCE [LARGE SCALE GENOMIC DNA]</scope>
    <source>
        <strain evidence="12">FAFU-HL-1</strain>
        <tissue evidence="12">Leaf</tissue>
    </source>
</reference>
<evidence type="ECO:0000256" key="2">
    <source>
        <dbReference type="ARBA" id="ARBA00004370"/>
    </source>
</evidence>
<keyword evidence="9" id="KW-0472">Membrane</keyword>
<evidence type="ECO:0000313" key="13">
    <source>
        <dbReference type="Proteomes" id="UP000657918"/>
    </source>
</evidence>
<keyword evidence="5 10" id="KW-0479">Metal-binding</keyword>
<keyword evidence="4 10" id="KW-0349">Heme</keyword>
<protein>
    <submittedName>
        <fullName evidence="12">Uncharacterized protein</fullName>
    </submittedName>
</protein>
<evidence type="ECO:0000256" key="5">
    <source>
        <dbReference type="ARBA" id="ARBA00022723"/>
    </source>
</evidence>
<dbReference type="PANTHER" id="PTHR47943">
    <property type="entry name" value="CYTOCHROME P450 93A3-LIKE"/>
    <property type="match status" value="1"/>
</dbReference>
<organism evidence="12 13">
    <name type="scientific">Salix dunnii</name>
    <dbReference type="NCBI Taxonomy" id="1413687"/>
    <lineage>
        <taxon>Eukaryota</taxon>
        <taxon>Viridiplantae</taxon>
        <taxon>Streptophyta</taxon>
        <taxon>Embryophyta</taxon>
        <taxon>Tracheophyta</taxon>
        <taxon>Spermatophyta</taxon>
        <taxon>Magnoliopsida</taxon>
        <taxon>eudicotyledons</taxon>
        <taxon>Gunneridae</taxon>
        <taxon>Pentapetalae</taxon>
        <taxon>rosids</taxon>
        <taxon>fabids</taxon>
        <taxon>Malpighiales</taxon>
        <taxon>Salicaceae</taxon>
        <taxon>Saliceae</taxon>
        <taxon>Salix</taxon>
    </lineage>
</organism>
<dbReference type="SUPFAM" id="SSF48264">
    <property type="entry name" value="Cytochrome P450"/>
    <property type="match status" value="3"/>
</dbReference>
<accession>A0A835MZZ6</accession>
<dbReference type="FunFam" id="1.10.630.10:FF:000019">
    <property type="entry name" value="Cytochrome P450 family protein"/>
    <property type="match status" value="2"/>
</dbReference>
<evidence type="ECO:0000256" key="3">
    <source>
        <dbReference type="ARBA" id="ARBA00010617"/>
    </source>
</evidence>
<dbReference type="PROSITE" id="PS00086">
    <property type="entry name" value="CYTOCHROME_P450"/>
    <property type="match status" value="2"/>
</dbReference>
<sequence>MLIRFGSTPIFVVSDASTAKEILKTHDVDFASKYTLAFGLSKFDIYDGYTFFNAEYGAYWRFMKRLCMTKLFAGTQLDRFIHIREQETLKLLKSLVEKSREGKPCDLGEELSVLSSNIICRMAIGKRCVENPNLPLEIRKLVGDIMKNAAKFSFNEVFGPLSRFDFLGKGKGLVSATCNYDQLMEQLMKKYEEQVELINGGDHEGEKDVMDILMETFKDTNAELKLTRKHIKKFFLEIFFAGVETITAAMQSAITELIQNPTVFTKLREEIRLNVGSDNRLVKESDVPNLPFLQAVVKETLRLSPIGSLRARQCNVDTMINGYDIKAGARILINAYAIMRDSNTWDKPDEFVPERLLPAKSTDSADHQHPTLDFKGDQDFHYLPFGSGRRACVGASHGLVVTLSTIGMLVQCFDWKLKDADKIDTKTTGAGLPPSPRALPIIGHMHLLSRIPHQAFHKLSTRYGPLVYFFIGSKPCLLASTPEVAKEILKINEANFLNRPKIANLDYLTYGSADFATIYYGPHWKFMKKLCMTELLGSRTLDQFLPIRCAERKRFLTLVLKRAEAKEAVDVGGELMRLTNNIISRMLLRTRCSDTENEADDVRKLVKELNNLGSKFNLSDSIWFCKNFDLQGFEKRLKDARDRYDSMMERIMKEHEDARRKKKETGDGGDTVKDVLDILLDIYEDENAEKRLTRENIKAFLMVSIMADFQGYIILFLIWLVSAIFLSTRYGPLIHLFLGSVPCVVASTPETAKEFLKTHETSFCDRPKSAAVDFLTYGSADFSFAPYGPYWKFLKKICMAELLGGRMLDQLLPVRHEEIRQFLQFLLKKANARESINVGSQLMRLTNNVISRMTMNQRCSDNEDEADEVKKLVQDVAELTGKFNLSDFIWFCKNLDLQGFGKRLKKVHKKFDAMMERIIKEHEEVRKIKKETDEGDSVKDLLDILLDISEDNSSEMKLTRENIKAFILDIFTAGTDTSALTMEWALAELINHPNIMEKAREEIDSVVGKSRLLDVRGQYFHFLPFGSGRRGCPGTTLALQLVQTSLGALIQCFDWKVNGTVDMEEGPGITLPRAHPLICVPVARLNLFS</sequence>
<evidence type="ECO:0000256" key="8">
    <source>
        <dbReference type="ARBA" id="ARBA00023033"/>
    </source>
</evidence>
<dbReference type="InterPro" id="IPR017972">
    <property type="entry name" value="Cyt_P450_CS"/>
</dbReference>
<dbReference type="InterPro" id="IPR036396">
    <property type="entry name" value="Cyt_P450_sf"/>
</dbReference>
<keyword evidence="8" id="KW-0503">Monooxygenase</keyword>
<dbReference type="AlphaFoldDB" id="A0A835MZZ6"/>
<evidence type="ECO:0000256" key="10">
    <source>
        <dbReference type="PIRSR" id="PIRSR602401-1"/>
    </source>
</evidence>
<dbReference type="GO" id="GO:0004497">
    <property type="term" value="F:monooxygenase activity"/>
    <property type="evidence" value="ECO:0007669"/>
    <property type="project" value="UniProtKB-KW"/>
</dbReference>
<evidence type="ECO:0000256" key="7">
    <source>
        <dbReference type="ARBA" id="ARBA00023004"/>
    </source>
</evidence>
<evidence type="ECO:0000256" key="4">
    <source>
        <dbReference type="ARBA" id="ARBA00022617"/>
    </source>
</evidence>
<dbReference type="Gene3D" id="1.10.630.10">
    <property type="entry name" value="Cytochrome P450"/>
    <property type="match status" value="4"/>
</dbReference>
<evidence type="ECO:0000256" key="1">
    <source>
        <dbReference type="ARBA" id="ARBA00001971"/>
    </source>
</evidence>
<keyword evidence="7 10" id="KW-0408">Iron</keyword>
<feature type="binding site" description="axial binding residue" evidence="10">
    <location>
        <position position="392"/>
    </location>
    <ligand>
        <name>heme</name>
        <dbReference type="ChEBI" id="CHEBI:30413"/>
    </ligand>
    <ligandPart>
        <name>Fe</name>
        <dbReference type="ChEBI" id="CHEBI:18248"/>
    </ligandPart>
</feature>
<evidence type="ECO:0000256" key="6">
    <source>
        <dbReference type="ARBA" id="ARBA00023002"/>
    </source>
</evidence>
<dbReference type="Proteomes" id="UP000657918">
    <property type="component" value="Unassembled WGS sequence"/>
</dbReference>
<dbReference type="EMBL" id="JADGMS010000006">
    <property type="protein sequence ID" value="KAF9679701.1"/>
    <property type="molecule type" value="Genomic_DNA"/>
</dbReference>
<keyword evidence="13" id="KW-1185">Reference proteome</keyword>
<dbReference type="GO" id="GO:0016705">
    <property type="term" value="F:oxidoreductase activity, acting on paired donors, with incorporation or reduction of molecular oxygen"/>
    <property type="evidence" value="ECO:0007669"/>
    <property type="project" value="InterPro"/>
</dbReference>
<dbReference type="GO" id="GO:0020037">
    <property type="term" value="F:heme binding"/>
    <property type="evidence" value="ECO:0007669"/>
    <property type="project" value="InterPro"/>
</dbReference>
<name>A0A835MZZ6_9ROSI</name>
<dbReference type="OrthoDB" id="1103324at2759"/>
<comment type="caution">
    <text evidence="12">The sequence shown here is derived from an EMBL/GenBank/DDBJ whole genome shotgun (WGS) entry which is preliminary data.</text>
</comment>
<gene>
    <name evidence="12" type="ORF">SADUNF_Sadunf06G0041800</name>
</gene>
<dbReference type="Pfam" id="PF00067">
    <property type="entry name" value="p450"/>
    <property type="match status" value="4"/>
</dbReference>